<dbReference type="Pfam" id="PF07528">
    <property type="entry name" value="DZF_N"/>
    <property type="match status" value="1"/>
</dbReference>
<dbReference type="Pfam" id="PF12874">
    <property type="entry name" value="zf-met"/>
    <property type="match status" value="3"/>
</dbReference>
<gene>
    <name evidence="3" type="ORF">EDS130_LOCUS18059</name>
</gene>
<comment type="caution">
    <text evidence="3">The sequence shown here is derived from an EMBL/GenBank/DDBJ whole genome shotgun (WGS) entry which is preliminary data.</text>
</comment>
<dbReference type="PANTHER" id="PTHR45762">
    <property type="entry name" value="ZINC FINGER RNA-BINDING PROTEIN"/>
    <property type="match status" value="1"/>
</dbReference>
<feature type="compositionally biased region" description="Polar residues" evidence="1">
    <location>
        <begin position="288"/>
        <end position="317"/>
    </location>
</feature>
<dbReference type="InterPro" id="IPR006561">
    <property type="entry name" value="DZF_dom"/>
</dbReference>
<feature type="domain" description="DZF" evidence="2">
    <location>
        <begin position="290"/>
        <end position="641"/>
    </location>
</feature>
<dbReference type="SUPFAM" id="SSF57667">
    <property type="entry name" value="beta-beta-alpha zinc fingers"/>
    <property type="match status" value="3"/>
</dbReference>
<reference evidence="3" key="1">
    <citation type="submission" date="2021-02" db="EMBL/GenBank/DDBJ databases">
        <authorList>
            <person name="Nowell W R."/>
        </authorList>
    </citation>
    <scope>NUCLEOTIDE SEQUENCE</scope>
</reference>
<protein>
    <recommendedName>
        <fullName evidence="2">DZF domain-containing protein</fullName>
    </recommendedName>
</protein>
<dbReference type="InterPro" id="IPR049401">
    <property type="entry name" value="DZF_dom_N"/>
</dbReference>
<dbReference type="SMART" id="SM00355">
    <property type="entry name" value="ZnF_C2H2"/>
    <property type="match status" value="3"/>
</dbReference>
<dbReference type="OrthoDB" id="8898434at2759"/>
<dbReference type="SMART" id="SM00451">
    <property type="entry name" value="ZnF_U1"/>
    <property type="match status" value="3"/>
</dbReference>
<dbReference type="InterPro" id="IPR003604">
    <property type="entry name" value="Matrin/U1-like-C_Znf_C2H2"/>
</dbReference>
<dbReference type="Gene3D" id="1.10.1410.40">
    <property type="match status" value="1"/>
</dbReference>
<evidence type="ECO:0000256" key="1">
    <source>
        <dbReference type="SAM" id="MobiDB-lite"/>
    </source>
</evidence>
<dbReference type="GO" id="GO:0003676">
    <property type="term" value="F:nucleic acid binding"/>
    <property type="evidence" value="ECO:0007669"/>
    <property type="project" value="InterPro"/>
</dbReference>
<dbReference type="InterPro" id="IPR043519">
    <property type="entry name" value="NT_sf"/>
</dbReference>
<name>A0A814LHQ5_ADIRI</name>
<dbReference type="InterPro" id="IPR013087">
    <property type="entry name" value="Znf_C2H2_type"/>
</dbReference>
<dbReference type="PROSITE" id="PS00028">
    <property type="entry name" value="ZINC_FINGER_C2H2_1"/>
    <property type="match status" value="1"/>
</dbReference>
<dbReference type="Pfam" id="PF20965">
    <property type="entry name" value="DZF_C"/>
    <property type="match status" value="1"/>
</dbReference>
<dbReference type="Proteomes" id="UP000663852">
    <property type="component" value="Unassembled WGS sequence"/>
</dbReference>
<dbReference type="Gene3D" id="3.30.460.10">
    <property type="entry name" value="Beta Polymerase, domain 2"/>
    <property type="match status" value="1"/>
</dbReference>
<organism evidence="3 4">
    <name type="scientific">Adineta ricciae</name>
    <name type="common">Rotifer</name>
    <dbReference type="NCBI Taxonomy" id="249248"/>
    <lineage>
        <taxon>Eukaryota</taxon>
        <taxon>Metazoa</taxon>
        <taxon>Spiralia</taxon>
        <taxon>Gnathifera</taxon>
        <taxon>Rotifera</taxon>
        <taxon>Eurotatoria</taxon>
        <taxon>Bdelloidea</taxon>
        <taxon>Adinetida</taxon>
        <taxon>Adinetidae</taxon>
        <taxon>Adineta</taxon>
    </lineage>
</organism>
<dbReference type="InterPro" id="IPR049402">
    <property type="entry name" value="DZF_dom_C"/>
</dbReference>
<dbReference type="EMBL" id="CAJNOJ010000083">
    <property type="protein sequence ID" value="CAF1063726.1"/>
    <property type="molecule type" value="Genomic_DNA"/>
</dbReference>
<proteinExistence type="predicted"/>
<evidence type="ECO:0000259" key="2">
    <source>
        <dbReference type="PROSITE" id="PS51703"/>
    </source>
</evidence>
<dbReference type="PROSITE" id="PS51703">
    <property type="entry name" value="DZF"/>
    <property type="match status" value="1"/>
</dbReference>
<feature type="region of interest" description="Disordered" evidence="1">
    <location>
        <begin position="279"/>
        <end position="318"/>
    </location>
</feature>
<accession>A0A814LHQ5</accession>
<feature type="region of interest" description="Disordered" evidence="1">
    <location>
        <begin position="622"/>
        <end position="641"/>
    </location>
</feature>
<dbReference type="AlphaFoldDB" id="A0A814LHQ5"/>
<evidence type="ECO:0000313" key="4">
    <source>
        <dbReference type="Proteomes" id="UP000663852"/>
    </source>
</evidence>
<dbReference type="PANTHER" id="PTHR45762:SF3">
    <property type="entry name" value="ZINC-FINGER PROTEIN AT 72D, ISOFORM B"/>
    <property type="match status" value="1"/>
</dbReference>
<dbReference type="InterPro" id="IPR036236">
    <property type="entry name" value="Znf_C2H2_sf"/>
</dbReference>
<feature type="compositionally biased region" description="Polar residues" evidence="1">
    <location>
        <begin position="631"/>
        <end position="641"/>
    </location>
</feature>
<sequence length="641" mass="72602">MSNNGMNYPMYNTFPYPHIVQQQPFYRQDYPRRYSQPPIAQYANQPAYPSTSNQSQQYNNSYDHLIQSAAETLAAFTAPSEQPVMNRARLLPPQRAIRRAGMNSTYTPKAPTRTYYCETCRIECGGHASYQAHIQGAKHIKKAGNCQTQPKTSNVFLCELCDITCTNADAYHAHLEGNKHQKTLKLHLKLGKTIPQPTPLSSLASNESQSEIVNEIKQSSYNSMQLLGVEYIETLYDNTNTIKSYHCKLCNCTFNDANARDTHLKGKRHQLSYKKKVDPNLKIDVNNRTKPSSPKHQSNLTGQLDYPQESNSQNSQTELDDDTKYLMMLHERIVPSEHLLGIIERFVSNVETALQSCSEQLSVSSTSTTENTPGTVINKSPLLGFSRIGSFVKNLLIKTDRIFHIVIVCVEWPTRNLIDKVISMLSEIWKNDNDIQCQRNEDGIRVYTDTSEGQMCVSLSFTSFSISTTNNPMSDQDLPRTRYLIDIDAMHSVRWFQKQIIGRQHATALIRCLLYKTKISSRWRALPSEAIEIVIDNALSRSMSPIGAFRRALEYLAGGLVLSNGPGIRKSWQTDAINDICSNLTDQERNDITHEAQNGLRLLTFGRLDSWFEHSHSATTSLQKRSHADADNQSLAKRQCT</sequence>
<evidence type="ECO:0000313" key="3">
    <source>
        <dbReference type="EMBL" id="CAF1063726.1"/>
    </source>
</evidence>
<dbReference type="GO" id="GO:0008270">
    <property type="term" value="F:zinc ion binding"/>
    <property type="evidence" value="ECO:0007669"/>
    <property type="project" value="InterPro"/>
</dbReference>
<dbReference type="SMART" id="SM00572">
    <property type="entry name" value="DZF"/>
    <property type="match status" value="1"/>
</dbReference>
<dbReference type="Gene3D" id="3.30.160.60">
    <property type="entry name" value="Classic Zinc Finger"/>
    <property type="match status" value="3"/>
</dbReference>